<gene>
    <name evidence="1" type="ORF">C8U37_12215</name>
</gene>
<dbReference type="PANTHER" id="PTHR47478:SF1">
    <property type="entry name" value="PYRIMIDINE 5'-NUCLEOTIDASE YJJG"/>
    <property type="match status" value="1"/>
</dbReference>
<comment type="caution">
    <text evidence="1">The sequence shown here is derived from an EMBL/GenBank/DDBJ whole genome shotgun (WGS) entry which is preliminary data.</text>
</comment>
<dbReference type="Pfam" id="PF13419">
    <property type="entry name" value="HAD_2"/>
    <property type="match status" value="1"/>
</dbReference>
<dbReference type="InterPro" id="IPR023198">
    <property type="entry name" value="PGP-like_dom2"/>
</dbReference>
<dbReference type="SFLD" id="SFLDG01129">
    <property type="entry name" value="C1.5:_HAD__Beta-PGM__Phosphata"/>
    <property type="match status" value="1"/>
</dbReference>
<name>A0A2T5IC60_9LACT</name>
<dbReference type="AlphaFoldDB" id="A0A2T5IC60"/>
<sequence>MNRYKHIIFDLDDTLLDFQDTEEQALKEIITLYKLPYNKQTIACYKGINDRLWSQLEEGLISREKVLKTRFSLFLKEFQIDESGSKVEAMYREHLNQGHSTITHATELLNTLSRQGYKLYIGTNGVGSTQRKRLADSKLQGYFEDIFISEEIGYEKPNALFFQHILDTLNTGHKEEFLMIGDRLSSDIKGALNVGMDCVWFNRKKNQPEPLAPKSTYTVSNLMEIAALLEA</sequence>
<evidence type="ECO:0000313" key="1">
    <source>
        <dbReference type="EMBL" id="PTQ81418.1"/>
    </source>
</evidence>
<organism evidence="1 2">
    <name type="scientific">Trichococcus patagoniensis</name>
    <dbReference type="NCBI Taxonomy" id="382641"/>
    <lineage>
        <taxon>Bacteria</taxon>
        <taxon>Bacillati</taxon>
        <taxon>Bacillota</taxon>
        <taxon>Bacilli</taxon>
        <taxon>Lactobacillales</taxon>
        <taxon>Carnobacteriaceae</taxon>
        <taxon>Trichococcus</taxon>
    </lineage>
</organism>
<keyword evidence="1" id="KW-0378">Hydrolase</keyword>
<keyword evidence="2" id="KW-1185">Reference proteome</keyword>
<dbReference type="GO" id="GO:0008253">
    <property type="term" value="F:5'-nucleotidase activity"/>
    <property type="evidence" value="ECO:0007669"/>
    <property type="project" value="InterPro"/>
</dbReference>
<dbReference type="SFLD" id="SFLDG01135">
    <property type="entry name" value="C1.5.6:_HAD__Beta-PGM__Phospha"/>
    <property type="match status" value="1"/>
</dbReference>
<accession>A0A2T5IC60</accession>
<dbReference type="InterPro" id="IPR041492">
    <property type="entry name" value="HAD_2"/>
</dbReference>
<dbReference type="PRINTS" id="PR00413">
    <property type="entry name" value="HADHALOGNASE"/>
</dbReference>
<dbReference type="InterPro" id="IPR036412">
    <property type="entry name" value="HAD-like_sf"/>
</dbReference>
<evidence type="ECO:0000313" key="2">
    <source>
        <dbReference type="Proteomes" id="UP000244161"/>
    </source>
</evidence>
<dbReference type="SUPFAM" id="SSF56784">
    <property type="entry name" value="HAD-like"/>
    <property type="match status" value="1"/>
</dbReference>
<dbReference type="NCBIfam" id="TIGR01549">
    <property type="entry name" value="HAD-SF-IA-v1"/>
    <property type="match status" value="1"/>
</dbReference>
<dbReference type="NCBIfam" id="TIGR02254">
    <property type="entry name" value="YjjG_YfnB"/>
    <property type="match status" value="1"/>
</dbReference>
<reference evidence="1 2" key="1">
    <citation type="submission" date="2018-04" db="EMBL/GenBank/DDBJ databases">
        <title>Genomic Encyclopedia of Archaeal and Bacterial Type Strains, Phase II (KMG-II): from individual species to whole genera.</title>
        <authorList>
            <person name="Goeker M."/>
        </authorList>
    </citation>
    <scope>NUCLEOTIDE SEQUENCE [LARGE SCALE GENOMIC DNA]</scope>
    <source>
        <strain evidence="1 2">DSM 18806</strain>
    </source>
</reference>
<dbReference type="SFLD" id="SFLDS00003">
    <property type="entry name" value="Haloacid_Dehalogenase"/>
    <property type="match status" value="1"/>
</dbReference>
<protein>
    <submittedName>
        <fullName evidence="1">2-haloacid dehalogenase/putative hydrolase of the HAD superfamily</fullName>
    </submittedName>
</protein>
<dbReference type="Proteomes" id="UP000244161">
    <property type="component" value="Unassembled WGS sequence"/>
</dbReference>
<dbReference type="EMBL" id="QAOM01000022">
    <property type="protein sequence ID" value="PTQ81418.1"/>
    <property type="molecule type" value="Genomic_DNA"/>
</dbReference>
<dbReference type="RefSeq" id="WP_170100290.1">
    <property type="nucleotide sequence ID" value="NZ_QAOM01000022.1"/>
</dbReference>
<dbReference type="PANTHER" id="PTHR47478">
    <property type="match status" value="1"/>
</dbReference>
<dbReference type="Gene3D" id="1.10.150.240">
    <property type="entry name" value="Putative phosphatase, domain 2"/>
    <property type="match status" value="1"/>
</dbReference>
<dbReference type="CDD" id="cd04305">
    <property type="entry name" value="HAD_Neu5Ac-Pase_like"/>
    <property type="match status" value="1"/>
</dbReference>
<dbReference type="InterPro" id="IPR011951">
    <property type="entry name" value="HAD-SF_hydro_IA_YjjG/PynA"/>
</dbReference>
<dbReference type="Gene3D" id="3.40.50.1000">
    <property type="entry name" value="HAD superfamily/HAD-like"/>
    <property type="match status" value="1"/>
</dbReference>
<dbReference type="InterPro" id="IPR023214">
    <property type="entry name" value="HAD_sf"/>
</dbReference>
<proteinExistence type="predicted"/>
<dbReference type="InterPro" id="IPR052550">
    <property type="entry name" value="Pyrimidine_5'-ntase_YjjG"/>
</dbReference>
<dbReference type="InterPro" id="IPR006439">
    <property type="entry name" value="HAD-SF_hydro_IA"/>
</dbReference>